<sequence length="457" mass="51595">MASADSSSVSANDHDSLSFTEKPTENLDTAGESPQASESSSTIASRKRFRTPTATDIWTESRQPSSKEPERNRHGQKIWYCKRCTYSQTAHNRVRGHLRDKHYIQISEQSTAKKLGQNNAINRLFRLQAARQEGHDIEQEKHLLAAVDERLYNQALVNLLTAHNLPHSLVEWPDWYALLHTVNYMAPRVVTQSRGQVPKLLEEGFTTQSSYTDNKAEVLACTSALYRQLCKALLALRELEGAHSGEAIAEAFLRVINSYGIQDKIGYFTLDNTYNNDTMLQAVAKACGFNAAHRRLRCNGHVINLALQAFLFGKNKDASDEALRQVSQLSYDEQEGAVERAETATTWRQYGALGMLHNLVVWIPSSSQRYQAFLKVAGRMIPQDNSTRYKLRNRSTNRFDRFDFDFDPSTRAFQSIDIDRLQVVIDRFDHRSPNSSGVIGATQDRSVSLDACPMLSA</sequence>
<organism evidence="7 8">
    <name type="scientific">Fusarium oxysporum</name>
    <name type="common">Fusarium vascular wilt</name>
    <dbReference type="NCBI Taxonomy" id="5507"/>
    <lineage>
        <taxon>Eukaryota</taxon>
        <taxon>Fungi</taxon>
        <taxon>Dikarya</taxon>
        <taxon>Ascomycota</taxon>
        <taxon>Pezizomycotina</taxon>
        <taxon>Sordariomycetes</taxon>
        <taxon>Hypocreomycetidae</taxon>
        <taxon>Hypocreales</taxon>
        <taxon>Nectriaceae</taxon>
        <taxon>Fusarium</taxon>
        <taxon>Fusarium oxysporum species complex</taxon>
    </lineage>
</organism>
<gene>
    <name evidence="7" type="ORF">FOXYS1_1532</name>
</gene>
<dbReference type="PANTHER" id="PTHR46481">
    <property type="entry name" value="ZINC FINGER BED DOMAIN-CONTAINING PROTEIN 4"/>
    <property type="match status" value="1"/>
</dbReference>
<dbReference type="InterPro" id="IPR052035">
    <property type="entry name" value="ZnF_BED_domain_contain"/>
</dbReference>
<evidence type="ECO:0000313" key="7">
    <source>
        <dbReference type="EMBL" id="KAF5267593.1"/>
    </source>
</evidence>
<evidence type="ECO:0000256" key="1">
    <source>
        <dbReference type="ARBA" id="ARBA00004123"/>
    </source>
</evidence>
<keyword evidence="3" id="KW-0863">Zinc-finger</keyword>
<feature type="compositionally biased region" description="Polar residues" evidence="6">
    <location>
        <begin position="32"/>
        <end position="44"/>
    </location>
</feature>
<feature type="compositionally biased region" description="Polar residues" evidence="6">
    <location>
        <begin position="52"/>
        <end position="64"/>
    </location>
</feature>
<comment type="caution">
    <text evidence="7">The sequence shown here is derived from an EMBL/GenBank/DDBJ whole genome shotgun (WGS) entry which is preliminary data.</text>
</comment>
<accession>A0A8H5AMC0</accession>
<dbReference type="GO" id="GO:0005634">
    <property type="term" value="C:nucleus"/>
    <property type="evidence" value="ECO:0007669"/>
    <property type="project" value="UniProtKB-SubCell"/>
</dbReference>
<keyword evidence="2" id="KW-0479">Metal-binding</keyword>
<dbReference type="GO" id="GO:0008270">
    <property type="term" value="F:zinc ion binding"/>
    <property type="evidence" value="ECO:0007669"/>
    <property type="project" value="UniProtKB-KW"/>
</dbReference>
<evidence type="ECO:0000256" key="3">
    <source>
        <dbReference type="ARBA" id="ARBA00022771"/>
    </source>
</evidence>
<evidence type="ECO:0000256" key="2">
    <source>
        <dbReference type="ARBA" id="ARBA00022723"/>
    </source>
</evidence>
<name>A0A8H5AMC0_FUSOX</name>
<reference evidence="7" key="1">
    <citation type="submission" date="2020-02" db="EMBL/GenBank/DDBJ databases">
        <title>Identification and distribution of gene clusters putatively required for synthesis of sphingolipid metabolism inhibitors in phylogenetically diverse species of the filamentous fungus Fusarium.</title>
        <authorList>
            <person name="Kim H.-S."/>
            <person name="Busman M."/>
            <person name="Brown D.W."/>
            <person name="Divon H."/>
            <person name="Uhlig S."/>
            <person name="Proctor R.H."/>
        </authorList>
    </citation>
    <scope>NUCLEOTIDE SEQUENCE [LARGE SCALE GENOMIC DNA]</scope>
    <source>
        <strain evidence="7">NRRL 39464</strain>
    </source>
</reference>
<evidence type="ECO:0000256" key="5">
    <source>
        <dbReference type="ARBA" id="ARBA00023242"/>
    </source>
</evidence>
<dbReference type="PANTHER" id="PTHR46481:SF10">
    <property type="entry name" value="ZINC FINGER BED DOMAIN-CONTAINING PROTEIN 39"/>
    <property type="match status" value="1"/>
</dbReference>
<dbReference type="AlphaFoldDB" id="A0A8H5AMC0"/>
<evidence type="ECO:0000313" key="8">
    <source>
        <dbReference type="Proteomes" id="UP000558688"/>
    </source>
</evidence>
<keyword evidence="5" id="KW-0539">Nucleus</keyword>
<dbReference type="Proteomes" id="UP000558688">
    <property type="component" value="Unassembled WGS sequence"/>
</dbReference>
<evidence type="ECO:0000256" key="4">
    <source>
        <dbReference type="ARBA" id="ARBA00022833"/>
    </source>
</evidence>
<comment type="subcellular location">
    <subcellularLocation>
        <location evidence="1">Nucleus</location>
    </subcellularLocation>
</comment>
<feature type="region of interest" description="Disordered" evidence="6">
    <location>
        <begin position="1"/>
        <end position="73"/>
    </location>
</feature>
<evidence type="ECO:0008006" key="9">
    <source>
        <dbReference type="Google" id="ProtNLM"/>
    </source>
</evidence>
<evidence type="ECO:0000256" key="6">
    <source>
        <dbReference type="SAM" id="MobiDB-lite"/>
    </source>
</evidence>
<dbReference type="EMBL" id="JAAFOW010000232">
    <property type="protein sequence ID" value="KAF5267593.1"/>
    <property type="molecule type" value="Genomic_DNA"/>
</dbReference>
<proteinExistence type="predicted"/>
<protein>
    <recommendedName>
        <fullName evidence="9">BED-type domain-containing protein</fullName>
    </recommendedName>
</protein>
<feature type="compositionally biased region" description="Low complexity" evidence="6">
    <location>
        <begin position="1"/>
        <end position="11"/>
    </location>
</feature>
<keyword evidence="4" id="KW-0862">Zinc</keyword>